<dbReference type="Proteomes" id="UP000033774">
    <property type="component" value="Unassembled WGS sequence"/>
</dbReference>
<dbReference type="InterPro" id="IPR036291">
    <property type="entry name" value="NAD(P)-bd_dom_sf"/>
</dbReference>
<dbReference type="InterPro" id="IPR023401">
    <property type="entry name" value="ODC_N"/>
</dbReference>
<proteinExistence type="predicted"/>
<dbReference type="EC" id="4.3.1.12" evidence="1"/>
<keyword evidence="1" id="KW-0456">Lyase</keyword>
<dbReference type="GO" id="GO:0008473">
    <property type="term" value="F:ornithine cyclodeaminase activity"/>
    <property type="evidence" value="ECO:0007669"/>
    <property type="project" value="UniProtKB-EC"/>
</dbReference>
<gene>
    <name evidence="1" type="ORF">VZ95_14030</name>
</gene>
<dbReference type="SUPFAM" id="SSF51735">
    <property type="entry name" value="NAD(P)-binding Rossmann-fold domains"/>
    <property type="match status" value="1"/>
</dbReference>
<dbReference type="Gene3D" id="3.30.1780.10">
    <property type="entry name" value="ornithine cyclodeaminase, domain 1"/>
    <property type="match status" value="1"/>
</dbReference>
<evidence type="ECO:0000313" key="2">
    <source>
        <dbReference type="Proteomes" id="UP000033774"/>
    </source>
</evidence>
<dbReference type="AlphaFoldDB" id="A0A0F3ITS8"/>
<name>A0A0F3ITS8_9PROT</name>
<dbReference type="PANTHER" id="PTHR13812:SF19">
    <property type="entry name" value="KETIMINE REDUCTASE MU-CRYSTALLIN"/>
    <property type="match status" value="1"/>
</dbReference>
<dbReference type="PANTHER" id="PTHR13812">
    <property type="entry name" value="KETIMINE REDUCTASE MU-CRYSTALLIN"/>
    <property type="match status" value="1"/>
</dbReference>
<protein>
    <submittedName>
        <fullName evidence="1">Ornithine cyclodeaminase</fullName>
        <ecNumber evidence="1">4.3.1.12</ecNumber>
    </submittedName>
</protein>
<comment type="caution">
    <text evidence="1">The sequence shown here is derived from an EMBL/GenBank/DDBJ whole genome shotgun (WGS) entry which is preliminary data.</text>
</comment>
<dbReference type="GO" id="GO:0005737">
    <property type="term" value="C:cytoplasm"/>
    <property type="evidence" value="ECO:0007669"/>
    <property type="project" value="TreeGrafter"/>
</dbReference>
<sequence>MTAPRWFDADAVRARLSFPALVDRLAQAFADPAMVVPVRHHHTVPVPGAPDATLLLMPAWRTGKHVGLKSVTVFPGNGRVGLPSIMGVYLLLSGETGVPVALLDGP</sequence>
<reference evidence="1 2" key="1">
    <citation type="submission" date="2015-03" db="EMBL/GenBank/DDBJ databases">
        <title>Draft genome sequence of Elstera litoralis.</title>
        <authorList>
            <person name="Rahalkar M.C."/>
            <person name="Dhakephalkar P.K."/>
            <person name="Pore S.D."/>
            <person name="Arora P."/>
            <person name="Kapse N.G."/>
            <person name="Pandit P.S."/>
        </authorList>
    </citation>
    <scope>NUCLEOTIDE SEQUENCE [LARGE SCALE GENOMIC DNA]</scope>
    <source>
        <strain evidence="1 2">Dia-1</strain>
    </source>
</reference>
<dbReference type="Pfam" id="PF02423">
    <property type="entry name" value="OCD_Mu_crystall"/>
    <property type="match status" value="1"/>
</dbReference>
<organism evidence="1 2">
    <name type="scientific">Elstera litoralis</name>
    <dbReference type="NCBI Taxonomy" id="552518"/>
    <lineage>
        <taxon>Bacteria</taxon>
        <taxon>Pseudomonadati</taxon>
        <taxon>Pseudomonadota</taxon>
        <taxon>Alphaproteobacteria</taxon>
        <taxon>Rhodospirillales</taxon>
        <taxon>Rhodospirillaceae</taxon>
        <taxon>Elstera</taxon>
    </lineage>
</organism>
<dbReference type="EMBL" id="LAJY01000382">
    <property type="protein sequence ID" value="KJV09019.1"/>
    <property type="molecule type" value="Genomic_DNA"/>
</dbReference>
<dbReference type="InterPro" id="IPR003462">
    <property type="entry name" value="ODC_Mu_crystall"/>
</dbReference>
<evidence type="ECO:0000313" key="1">
    <source>
        <dbReference type="EMBL" id="KJV09019.1"/>
    </source>
</evidence>
<keyword evidence="2" id="KW-1185">Reference proteome</keyword>
<feature type="non-terminal residue" evidence="1">
    <location>
        <position position="106"/>
    </location>
</feature>
<accession>A0A0F3ITS8</accession>